<dbReference type="InterPro" id="IPR003474">
    <property type="entry name" value="Glcn_transporter"/>
</dbReference>
<feature type="transmembrane region" description="Helical" evidence="1">
    <location>
        <begin position="6"/>
        <end position="23"/>
    </location>
</feature>
<dbReference type="GO" id="GO:0016020">
    <property type="term" value="C:membrane"/>
    <property type="evidence" value="ECO:0007669"/>
    <property type="project" value="InterPro"/>
</dbReference>
<keyword evidence="1" id="KW-1133">Transmembrane helix</keyword>
<evidence type="ECO:0000313" key="2">
    <source>
        <dbReference type="EMBL" id="MBR8646187.1"/>
    </source>
</evidence>
<dbReference type="Proteomes" id="UP000680045">
    <property type="component" value="Unassembled WGS sequence"/>
</dbReference>
<sequence>MWFHIGAFIFEVGLVIRFLGFHSKSTKVNILLIGIPVLAGLSIVHGLVPPHPGAMTAIGIYNANMG</sequence>
<organism evidence="2 3">
    <name type="scientific">Peribacillus frigoritolerans</name>
    <dbReference type="NCBI Taxonomy" id="450367"/>
    <lineage>
        <taxon>Bacteria</taxon>
        <taxon>Bacillati</taxon>
        <taxon>Bacillota</taxon>
        <taxon>Bacilli</taxon>
        <taxon>Bacillales</taxon>
        <taxon>Bacillaceae</taxon>
        <taxon>Peribacillus</taxon>
    </lineage>
</organism>
<protein>
    <submittedName>
        <fullName evidence="2">Uncharacterized protein</fullName>
    </submittedName>
</protein>
<dbReference type="Pfam" id="PF02447">
    <property type="entry name" value="GntP_permease"/>
    <property type="match status" value="1"/>
</dbReference>
<reference evidence="2" key="1">
    <citation type="submission" date="2021-04" db="EMBL/GenBank/DDBJ databases">
        <title>Whole genome sequencing of Enterococci isolates from hospitalized patients.</title>
        <authorList>
            <person name="Ogoti B.M."/>
            <person name="Onyambu F.G."/>
        </authorList>
    </citation>
    <scope>NUCLEOTIDE SEQUENCE</scope>
    <source>
        <strain evidence="2">242</strain>
    </source>
</reference>
<feature type="transmembrane region" description="Helical" evidence="1">
    <location>
        <begin position="30"/>
        <end position="48"/>
    </location>
</feature>
<name>A0A941J6K2_9BACI</name>
<gene>
    <name evidence="2" type="ORF">KEH51_27175</name>
</gene>
<evidence type="ECO:0000256" key="1">
    <source>
        <dbReference type="SAM" id="Phobius"/>
    </source>
</evidence>
<dbReference type="AlphaFoldDB" id="A0A941J6K2"/>
<comment type="caution">
    <text evidence="2">The sequence shown here is derived from an EMBL/GenBank/DDBJ whole genome shotgun (WGS) entry which is preliminary data.</text>
</comment>
<keyword evidence="1" id="KW-0472">Membrane</keyword>
<dbReference type="EMBL" id="JAGTPW010000076">
    <property type="protein sequence ID" value="MBR8646187.1"/>
    <property type="molecule type" value="Genomic_DNA"/>
</dbReference>
<accession>A0A941J6K2</accession>
<evidence type="ECO:0000313" key="3">
    <source>
        <dbReference type="Proteomes" id="UP000680045"/>
    </source>
</evidence>
<proteinExistence type="predicted"/>
<keyword evidence="1" id="KW-0812">Transmembrane</keyword>
<dbReference type="GO" id="GO:0015128">
    <property type="term" value="F:gluconate transmembrane transporter activity"/>
    <property type="evidence" value="ECO:0007669"/>
    <property type="project" value="InterPro"/>
</dbReference>
<feature type="non-terminal residue" evidence="2">
    <location>
        <position position="66"/>
    </location>
</feature>